<organism evidence="2 3">
    <name type="scientific">Gossypium davidsonii</name>
    <name type="common">Davidson's cotton</name>
    <name type="synonym">Gossypium klotzschianum subsp. davidsonii</name>
    <dbReference type="NCBI Taxonomy" id="34287"/>
    <lineage>
        <taxon>Eukaryota</taxon>
        <taxon>Viridiplantae</taxon>
        <taxon>Streptophyta</taxon>
        <taxon>Embryophyta</taxon>
        <taxon>Tracheophyta</taxon>
        <taxon>Spermatophyta</taxon>
        <taxon>Magnoliopsida</taxon>
        <taxon>eudicotyledons</taxon>
        <taxon>Gunneridae</taxon>
        <taxon>Pentapetalae</taxon>
        <taxon>rosids</taxon>
        <taxon>malvids</taxon>
        <taxon>Malvales</taxon>
        <taxon>Malvaceae</taxon>
        <taxon>Malvoideae</taxon>
        <taxon>Gossypium</taxon>
    </lineage>
</organism>
<dbReference type="InterPro" id="IPR042197">
    <property type="entry name" value="Apaf_helical"/>
</dbReference>
<accession>A0A7J8SQL4</accession>
<dbReference type="Proteomes" id="UP000593561">
    <property type="component" value="Unassembled WGS sequence"/>
</dbReference>
<dbReference type="InterPro" id="IPR027417">
    <property type="entry name" value="P-loop_NTPase"/>
</dbReference>
<dbReference type="GO" id="GO:0043531">
    <property type="term" value="F:ADP binding"/>
    <property type="evidence" value="ECO:0007669"/>
    <property type="project" value="InterPro"/>
</dbReference>
<dbReference type="PANTHER" id="PTHR19338:SF32">
    <property type="entry name" value="OS06G0287500 PROTEIN"/>
    <property type="match status" value="1"/>
</dbReference>
<evidence type="ECO:0000313" key="3">
    <source>
        <dbReference type="Proteomes" id="UP000593561"/>
    </source>
</evidence>
<sequence length="244" mass="27513">MDEYVLHVGNRHHRHGFKAFLAKIDCLVKGVKRRHEIASEFQDIKTRVREIRERSEPCSFNTFGGSAEDKTWRDPRMGLHFVDNDALVGIDSLRKNLGREPIHGESNRTAISVVGMGGIGKTTLAKKVADEQIATGHFDCHAWITVLVIQGEEYFVVFDDVWKEDLGRTETSTLELAQELLCRTAFQFDQEKQYPLELKDLSFDIAKKCEGLPLASVAIGGLLSTKGRDVVEWQSLNDSLKAQL</sequence>
<protein>
    <recommendedName>
        <fullName evidence="1">NB-ARC domain-containing protein</fullName>
    </recommendedName>
</protein>
<dbReference type="AlphaFoldDB" id="A0A7J8SQL4"/>
<dbReference type="PANTHER" id="PTHR19338">
    <property type="entry name" value="TRANSLOCASE OF INNER MITOCHONDRIAL MEMBRANE 13 HOMOLOG"/>
    <property type="match status" value="1"/>
</dbReference>
<name>A0A7J8SQL4_GOSDV</name>
<dbReference type="SUPFAM" id="SSF52540">
    <property type="entry name" value="P-loop containing nucleoside triphosphate hydrolases"/>
    <property type="match status" value="1"/>
</dbReference>
<dbReference type="InterPro" id="IPR002182">
    <property type="entry name" value="NB-ARC"/>
</dbReference>
<evidence type="ECO:0000259" key="1">
    <source>
        <dbReference type="Pfam" id="PF00931"/>
    </source>
</evidence>
<keyword evidence="3" id="KW-1185">Reference proteome</keyword>
<dbReference type="EMBL" id="JABFAC010000011">
    <property type="protein sequence ID" value="MBA0628115.1"/>
    <property type="molecule type" value="Genomic_DNA"/>
</dbReference>
<comment type="caution">
    <text evidence="2">The sequence shown here is derived from an EMBL/GenBank/DDBJ whole genome shotgun (WGS) entry which is preliminary data.</text>
</comment>
<feature type="domain" description="NB-ARC" evidence="1">
    <location>
        <begin position="106"/>
        <end position="146"/>
    </location>
</feature>
<reference evidence="2 3" key="1">
    <citation type="journal article" date="2019" name="Genome Biol. Evol.">
        <title>Insights into the evolution of the New World diploid cottons (Gossypium, subgenus Houzingenia) based on genome sequencing.</title>
        <authorList>
            <person name="Grover C.E."/>
            <person name="Arick M.A. 2nd"/>
            <person name="Thrash A."/>
            <person name="Conover J.L."/>
            <person name="Sanders W.S."/>
            <person name="Peterson D.G."/>
            <person name="Frelichowski J.E."/>
            <person name="Scheffler J.A."/>
            <person name="Scheffler B.E."/>
            <person name="Wendel J.F."/>
        </authorList>
    </citation>
    <scope>NUCLEOTIDE SEQUENCE [LARGE SCALE GENOMIC DNA]</scope>
    <source>
        <strain evidence="2">27</strain>
        <tissue evidence="2">Leaf</tissue>
    </source>
</reference>
<evidence type="ECO:0000313" key="2">
    <source>
        <dbReference type="EMBL" id="MBA0628115.1"/>
    </source>
</evidence>
<proteinExistence type="predicted"/>
<dbReference type="Gene3D" id="3.40.50.300">
    <property type="entry name" value="P-loop containing nucleotide triphosphate hydrolases"/>
    <property type="match status" value="1"/>
</dbReference>
<dbReference type="Pfam" id="PF00931">
    <property type="entry name" value="NB-ARC"/>
    <property type="match status" value="1"/>
</dbReference>
<dbReference type="Gene3D" id="1.10.8.430">
    <property type="entry name" value="Helical domain of apoptotic protease-activating factors"/>
    <property type="match status" value="1"/>
</dbReference>
<gene>
    <name evidence="2" type="ORF">Godav_022886</name>
</gene>